<dbReference type="RefSeq" id="WP_072366373.1">
    <property type="nucleotide sequence ID" value="NZ_CP139972.1"/>
</dbReference>
<evidence type="ECO:0000313" key="3">
    <source>
        <dbReference type="Proteomes" id="UP000183788"/>
    </source>
</evidence>
<name>A0A1K1SZL0_9BACT</name>
<evidence type="ECO:0000313" key="1">
    <source>
        <dbReference type="EMBL" id="SFW89684.1"/>
    </source>
</evidence>
<evidence type="ECO:0000313" key="4">
    <source>
        <dbReference type="Proteomes" id="UP001326715"/>
    </source>
</evidence>
<organism evidence="1 3">
    <name type="scientific">Chitinophaga sancti</name>
    <dbReference type="NCBI Taxonomy" id="1004"/>
    <lineage>
        <taxon>Bacteria</taxon>
        <taxon>Pseudomonadati</taxon>
        <taxon>Bacteroidota</taxon>
        <taxon>Chitinophagia</taxon>
        <taxon>Chitinophagales</taxon>
        <taxon>Chitinophagaceae</taxon>
        <taxon>Chitinophaga</taxon>
    </lineage>
</organism>
<proteinExistence type="predicted"/>
<dbReference type="Proteomes" id="UP001326715">
    <property type="component" value="Chromosome"/>
</dbReference>
<accession>A0A1K1SZL0</accession>
<dbReference type="Proteomes" id="UP000183788">
    <property type="component" value="Unassembled WGS sequence"/>
</dbReference>
<gene>
    <name evidence="1" type="ORF">SAMN05661012_06476</name>
    <name evidence="2" type="ORF">SR876_04490</name>
</gene>
<keyword evidence="4" id="KW-1185">Reference proteome</keyword>
<sequence length="131" mass="15111">MDSGIVKVIEEEVKSMSVFLQSSLSGINGVSFREEQHLGDSRKEYVFELIVLKYANEDDYGPLLTIRLELKDLYEYELDLSVIRSFGEMLAQRILNYTEKTVSSLDIHQAFYDMVSALLIALKKEYLNMLD</sequence>
<reference evidence="1 3" key="1">
    <citation type="submission" date="2016-11" db="EMBL/GenBank/DDBJ databases">
        <authorList>
            <person name="Jaros S."/>
            <person name="Januszkiewicz K."/>
            <person name="Wedrychowicz H."/>
        </authorList>
    </citation>
    <scope>NUCLEOTIDE SEQUENCE [LARGE SCALE GENOMIC DNA]</scope>
    <source>
        <strain evidence="1 3">DSM 784</strain>
    </source>
</reference>
<dbReference type="AlphaFoldDB" id="A0A1K1SZL0"/>
<reference evidence="2 4" key="2">
    <citation type="submission" date="2023-11" db="EMBL/GenBank/DDBJ databases">
        <title>MicrobeMod: A computational toolkit for identifying prokaryotic methylation and restriction-modification with nanopore sequencing.</title>
        <authorList>
            <person name="Crits-Christoph A."/>
            <person name="Kang S.C."/>
            <person name="Lee H."/>
            <person name="Ostrov N."/>
        </authorList>
    </citation>
    <scope>NUCLEOTIDE SEQUENCE [LARGE SCALE GENOMIC DNA]</scope>
    <source>
        <strain evidence="2 4">ATCC 23090</strain>
    </source>
</reference>
<dbReference type="STRING" id="1004.SAMN05661012_06476"/>
<protein>
    <submittedName>
        <fullName evidence="1">Uncharacterized protein</fullName>
    </submittedName>
</protein>
<evidence type="ECO:0000313" key="2">
    <source>
        <dbReference type="EMBL" id="WQG90744.1"/>
    </source>
</evidence>
<dbReference type="EMBL" id="CP140154">
    <property type="protein sequence ID" value="WQG90744.1"/>
    <property type="molecule type" value="Genomic_DNA"/>
</dbReference>
<dbReference type="EMBL" id="FPIZ01000042">
    <property type="protein sequence ID" value="SFW89684.1"/>
    <property type="molecule type" value="Genomic_DNA"/>
</dbReference>